<dbReference type="STRING" id="1192197.JBW_01256"/>
<dbReference type="OrthoDB" id="2213423at2"/>
<dbReference type="Proteomes" id="UP000005361">
    <property type="component" value="Chromosome"/>
</dbReference>
<dbReference type="PANTHER" id="PTHR11487">
    <property type="entry name" value="THIOESTERASE"/>
    <property type="match status" value="1"/>
</dbReference>
<sequence>MNFSKTKKIKLFCLPYAGGLSSFYNKWNKCLSEYIDICPIEYPGRGRRVKDPLYGNFDDALKDIYQSIFKELNTDNYALFGHSLGCVLAYEFACWMKAEKQVIPKHIFLSGAHPPNSFKDNMFNLHTLPDDEFIEEIFRYGGTMKQILSERKMLSAFIPIIRADCKAFETYREVPKIDKLNCDITVLTGKDDEIALLESTAKWQIRFNGSYKRYLFDGGHFFINGNTEKIVKIVNETLINYV</sequence>
<evidence type="ECO:0000259" key="2">
    <source>
        <dbReference type="Pfam" id="PF00975"/>
    </source>
</evidence>
<accession>I9NRQ1</accession>
<dbReference type="AlphaFoldDB" id="I9NRQ1"/>
<dbReference type="EMBL" id="CP010978">
    <property type="protein sequence ID" value="AJQ26608.1"/>
    <property type="molecule type" value="Genomic_DNA"/>
</dbReference>
<dbReference type="PANTHER" id="PTHR11487:SF0">
    <property type="entry name" value="S-ACYL FATTY ACID SYNTHASE THIOESTERASE, MEDIUM CHAIN"/>
    <property type="match status" value="1"/>
</dbReference>
<organism evidence="3 4">
    <name type="scientific">Pelosinus fermentans JBW45</name>
    <dbReference type="NCBI Taxonomy" id="1192197"/>
    <lineage>
        <taxon>Bacteria</taxon>
        <taxon>Bacillati</taxon>
        <taxon>Bacillota</taxon>
        <taxon>Negativicutes</taxon>
        <taxon>Selenomonadales</taxon>
        <taxon>Sporomusaceae</taxon>
        <taxon>Pelosinus</taxon>
    </lineage>
</organism>
<evidence type="ECO:0000313" key="4">
    <source>
        <dbReference type="Proteomes" id="UP000005361"/>
    </source>
</evidence>
<dbReference type="InterPro" id="IPR012223">
    <property type="entry name" value="TEII"/>
</dbReference>
<keyword evidence="3" id="KW-0378">Hydrolase</keyword>
<dbReference type="InterPro" id="IPR029058">
    <property type="entry name" value="AB_hydrolase_fold"/>
</dbReference>
<evidence type="ECO:0000313" key="3">
    <source>
        <dbReference type="EMBL" id="AJQ26608.1"/>
    </source>
</evidence>
<reference evidence="4" key="2">
    <citation type="submission" date="2015-02" db="EMBL/GenBank/DDBJ databases">
        <title>Complete Genome Sequence of Pelosinus fermentans JBW45.</title>
        <authorList>
            <person name="De Leon K.B."/>
            <person name="Utturkar S.M."/>
            <person name="Camilleri L.B."/>
            <person name="Arkin A.P."/>
            <person name="Fields M.W."/>
            <person name="Brown S.D."/>
            <person name="Wall J.D."/>
        </authorList>
    </citation>
    <scope>NUCLEOTIDE SEQUENCE [LARGE SCALE GENOMIC DNA]</scope>
    <source>
        <strain evidence="4">JBW45</strain>
    </source>
</reference>
<proteinExistence type="inferred from homology"/>
<dbReference type="EC" id="3.1.2.14" evidence="3"/>
<feature type="domain" description="Thioesterase" evidence="2">
    <location>
        <begin position="10"/>
        <end position="236"/>
    </location>
</feature>
<name>I9NRQ1_9FIRM</name>
<dbReference type="Pfam" id="PF00975">
    <property type="entry name" value="Thioesterase"/>
    <property type="match status" value="1"/>
</dbReference>
<dbReference type="GO" id="GO:0016297">
    <property type="term" value="F:fatty acyl-[ACP] hydrolase activity"/>
    <property type="evidence" value="ECO:0007669"/>
    <property type="project" value="UniProtKB-EC"/>
</dbReference>
<dbReference type="KEGG" id="pft:JBW_01256"/>
<gene>
    <name evidence="3" type="ORF">JBW_01256</name>
</gene>
<evidence type="ECO:0000256" key="1">
    <source>
        <dbReference type="ARBA" id="ARBA00007169"/>
    </source>
</evidence>
<dbReference type="Gene3D" id="3.40.50.1820">
    <property type="entry name" value="alpha/beta hydrolase"/>
    <property type="match status" value="1"/>
</dbReference>
<dbReference type="RefSeq" id="WP_007957004.1">
    <property type="nucleotide sequence ID" value="NZ_CP010978.1"/>
</dbReference>
<comment type="similarity">
    <text evidence="1">Belongs to the thioesterase family.</text>
</comment>
<dbReference type="HOGENOM" id="CLU_070456_1_1_9"/>
<dbReference type="SUPFAM" id="SSF53474">
    <property type="entry name" value="alpha/beta-Hydrolases"/>
    <property type="match status" value="1"/>
</dbReference>
<protein>
    <submittedName>
        <fullName evidence="3">Oleoyl-(Acyl-carrier-protein) hydrolase</fullName>
        <ecNumber evidence="3">3.1.2.14</ecNumber>
    </submittedName>
</protein>
<dbReference type="InterPro" id="IPR001031">
    <property type="entry name" value="Thioesterase"/>
</dbReference>
<dbReference type="GO" id="GO:0008610">
    <property type="term" value="P:lipid biosynthetic process"/>
    <property type="evidence" value="ECO:0007669"/>
    <property type="project" value="TreeGrafter"/>
</dbReference>
<reference evidence="3 4" key="1">
    <citation type="journal article" date="2015" name="Genome Announc.">
        <title>Complete Genome Sequence of Pelosinus fermentans JBW45, a Member of a Remarkably Competitive Group of Negativicutes in the Firmicutes Phylum.</title>
        <authorList>
            <person name="De Leon K.B."/>
            <person name="Utturkar S.M."/>
            <person name="Camilleri L.B."/>
            <person name="Elias D.A."/>
            <person name="Arkin A.P."/>
            <person name="Fields M.W."/>
            <person name="Brown S.D."/>
            <person name="Wall J.D."/>
        </authorList>
    </citation>
    <scope>NUCLEOTIDE SEQUENCE [LARGE SCALE GENOMIC DNA]</scope>
    <source>
        <strain evidence="3 4">JBW45</strain>
    </source>
</reference>